<dbReference type="InterPro" id="IPR036736">
    <property type="entry name" value="ACP-like_sf"/>
</dbReference>
<dbReference type="InterPro" id="IPR020806">
    <property type="entry name" value="PKS_PP-bd"/>
</dbReference>
<dbReference type="SUPFAM" id="SSF56801">
    <property type="entry name" value="Acetyl-CoA synthetase-like"/>
    <property type="match status" value="1"/>
</dbReference>
<dbReference type="InterPro" id="IPR009081">
    <property type="entry name" value="PP-bd_ACP"/>
</dbReference>
<dbReference type="Pfam" id="PF23562">
    <property type="entry name" value="AMP-binding_C_3"/>
    <property type="match status" value="1"/>
</dbReference>
<dbReference type="InterPro" id="IPR027417">
    <property type="entry name" value="P-loop_NTPase"/>
</dbReference>
<reference evidence="5" key="1">
    <citation type="journal article" date="2020" name="Stud. Mycol.">
        <title>101 Dothideomycetes genomes: a test case for predicting lifestyles and emergence of pathogens.</title>
        <authorList>
            <person name="Haridas S."/>
            <person name="Albert R."/>
            <person name="Binder M."/>
            <person name="Bloem J."/>
            <person name="Labutti K."/>
            <person name="Salamov A."/>
            <person name="Andreopoulos B."/>
            <person name="Baker S."/>
            <person name="Barry K."/>
            <person name="Bills G."/>
            <person name="Bluhm B."/>
            <person name="Cannon C."/>
            <person name="Castanera R."/>
            <person name="Culley D."/>
            <person name="Daum C."/>
            <person name="Ezra D."/>
            <person name="Gonzalez J."/>
            <person name="Henrissat B."/>
            <person name="Kuo A."/>
            <person name="Liang C."/>
            <person name="Lipzen A."/>
            <person name="Lutzoni F."/>
            <person name="Magnuson J."/>
            <person name="Mondo S."/>
            <person name="Nolan M."/>
            <person name="Ohm R."/>
            <person name="Pangilinan J."/>
            <person name="Park H.-J."/>
            <person name="Ramirez L."/>
            <person name="Alfaro M."/>
            <person name="Sun H."/>
            <person name="Tritt A."/>
            <person name="Yoshinaga Y."/>
            <person name="Zwiers L.-H."/>
            <person name="Turgeon B."/>
            <person name="Goodwin S."/>
            <person name="Spatafora J."/>
            <person name="Crous P."/>
            <person name="Grigoriev I."/>
        </authorList>
    </citation>
    <scope>NUCLEOTIDE SEQUENCE</scope>
    <source>
        <strain evidence="5">CBS 107.79</strain>
    </source>
</reference>
<dbReference type="Gene3D" id="3.40.50.300">
    <property type="entry name" value="P-loop containing nucleotide triphosphate hydrolases"/>
    <property type="match status" value="1"/>
</dbReference>
<dbReference type="GO" id="GO:0031177">
    <property type="term" value="F:phosphopantetheine binding"/>
    <property type="evidence" value="ECO:0007669"/>
    <property type="project" value="InterPro"/>
</dbReference>
<dbReference type="Gene3D" id="3.40.50.720">
    <property type="entry name" value="NAD(P)-binding Rossmann-like Domain"/>
    <property type="match status" value="1"/>
</dbReference>
<evidence type="ECO:0000313" key="6">
    <source>
        <dbReference type="Proteomes" id="UP000800036"/>
    </source>
</evidence>
<dbReference type="InterPro" id="IPR013120">
    <property type="entry name" value="FAR_NAD-bd"/>
</dbReference>
<feature type="domain" description="Carrier" evidence="4">
    <location>
        <begin position="564"/>
        <end position="643"/>
    </location>
</feature>
<dbReference type="Gene3D" id="3.40.50.12780">
    <property type="entry name" value="N-terminal domain of ligase-like"/>
    <property type="match status" value="1"/>
</dbReference>
<name>A0A6A5UW40_9PLEO</name>
<dbReference type="Gene3D" id="1.10.1200.10">
    <property type="entry name" value="ACP-like"/>
    <property type="match status" value="1"/>
</dbReference>
<dbReference type="Pfam" id="PF00501">
    <property type="entry name" value="AMP-binding"/>
    <property type="match status" value="1"/>
</dbReference>
<evidence type="ECO:0000256" key="2">
    <source>
        <dbReference type="ARBA" id="ARBA00022553"/>
    </source>
</evidence>
<organism evidence="5 6">
    <name type="scientific">Bimuria novae-zelandiae CBS 107.79</name>
    <dbReference type="NCBI Taxonomy" id="1447943"/>
    <lineage>
        <taxon>Eukaryota</taxon>
        <taxon>Fungi</taxon>
        <taxon>Dikarya</taxon>
        <taxon>Ascomycota</taxon>
        <taxon>Pezizomycotina</taxon>
        <taxon>Dothideomycetes</taxon>
        <taxon>Pleosporomycetidae</taxon>
        <taxon>Pleosporales</taxon>
        <taxon>Massarineae</taxon>
        <taxon>Didymosphaeriaceae</taxon>
        <taxon>Bimuria</taxon>
    </lineage>
</organism>
<dbReference type="EMBL" id="ML976715">
    <property type="protein sequence ID" value="KAF1968934.1"/>
    <property type="molecule type" value="Genomic_DNA"/>
</dbReference>
<evidence type="ECO:0000256" key="3">
    <source>
        <dbReference type="ARBA" id="ARBA00029454"/>
    </source>
</evidence>
<comment type="similarity">
    <text evidence="3">Belongs to the NRP synthetase family.</text>
</comment>
<dbReference type="SUPFAM" id="SSF47336">
    <property type="entry name" value="ACP-like"/>
    <property type="match status" value="1"/>
</dbReference>
<proteinExistence type="inferred from homology"/>
<dbReference type="InterPro" id="IPR036291">
    <property type="entry name" value="NAD(P)-bd_dom_sf"/>
</dbReference>
<accession>A0A6A5UW40</accession>
<dbReference type="InterPro" id="IPR042099">
    <property type="entry name" value="ANL_N_sf"/>
</dbReference>
<keyword evidence="2" id="KW-0597">Phosphoprotein</keyword>
<dbReference type="Pfam" id="PF00550">
    <property type="entry name" value="PP-binding"/>
    <property type="match status" value="1"/>
</dbReference>
<dbReference type="SUPFAM" id="SSF51735">
    <property type="entry name" value="NAD(P)-binding Rossmann-fold domains"/>
    <property type="match status" value="1"/>
</dbReference>
<evidence type="ECO:0000259" key="4">
    <source>
        <dbReference type="PROSITE" id="PS50075"/>
    </source>
</evidence>
<evidence type="ECO:0000313" key="5">
    <source>
        <dbReference type="EMBL" id="KAF1968934.1"/>
    </source>
</evidence>
<sequence>MAPAQVVAPAVANFHNRTPLKHIVQHTVGETHESLDESPIRTVDALIRHRARAKPDATIVAYPSSEVDYVDYSMQQLDVFAYRVGRHYQQWILSRTSSATKPTTVALLGPSNFDYAISMLALTKLGHTVLFLSTRISQIAIESLIETTGATYLLADPRYMETANAVTHNIPHVHAAEIASSSIFNFPIEVHADTRMNRQLDPEVETFNSVYIIHSSGSTGLPKPIYQSHKSAVANYAISMDMKAFITLPLYHNHGICNFFRAIHSCKSIYLYNADLPLTQPYLTSILRKNDFEIFYGVPYALKLLAETTEGIELLRQLKVVMYGGSACPDELGNLLVEQGVNLVGHYGATEVGQLMTSFRPAGDKAWNYVRENDKLKPFLKWVPQGPNLYECVVTNGWPSKVASNRPDDSYATKDLFEPHPSIPGAWKYIARLDDTLVLVNGEKFNPVMMEGKIRSHKAVTETIVFGAGRPYLGMLVVPSPAMKGWSNEEIVDQVYPVIEEANQAVEAYARISRDMVKILPHDCPFPRTDKGSIIRQAFYKQFAKEINDAYDTVALASGDLKTLPLPELEEFVRTLLAKCIPRTEGISSTADFFSLGLDSLQSIQMRTAILKSIDIGGKALGQNVVFEYPSIAALSAHLYNMRTGQTVQKGAIEDDMMGLVEKYGDFAPKAPAHTMVMQVVTGATGSLGAHVAAQLAVRPDIATVYCLVRARDANDSKRRLRKSLLQRKVYHTLPRAARKKIQAIPSNLSEPHLGISENVYTTLTQSLRGVIHCAWSVNFNLGLLSFEKDCIAGVRNLLDLCHAVSGPQPASFDFCSSVSTVARCPSIETPETLPDISWAQNMGYAQSKLVAENLCMRAAKATGIRARVLRVGQIVADTVHGVWNATEGIPMIMQTALTVGALPRLQETPSWTPVDIVAKAVTEISLSDAGAIVANVTNAKIFDWTNDLLPALRSAGLVFEEVEPREWVRRLRASDPDPIANPPIKLVDFFASKYDRDTFGPGRTYRTETARHYSPSLDSAPVLSQDFVNKFVQFFMTSAWKQPPDSSKPMATKSRKQVIFLVSPSSCDKTAVGQALSTRIKAPFIEGDSLHTQDAVARISNSSTLLDSDWIPWLERVKRRASETLTDLGYDRVIVQRVISINSYRAKLRELSSTDVDVVFVDLHPKREESEIDEGPGTDEVDVLPVDAGESAEIVVNEVLETLEDAGNLLRGQQGS</sequence>
<dbReference type="PROSITE" id="PS00455">
    <property type="entry name" value="AMP_BINDING"/>
    <property type="match status" value="1"/>
</dbReference>
<keyword evidence="6" id="KW-1185">Reference proteome</keyword>
<dbReference type="InterPro" id="IPR000873">
    <property type="entry name" value="AMP-dep_synth/lig_dom"/>
</dbReference>
<dbReference type="InterPro" id="IPR020845">
    <property type="entry name" value="AMP-binding_CS"/>
</dbReference>
<keyword evidence="1" id="KW-0596">Phosphopantetheine</keyword>
<gene>
    <name evidence="5" type="ORF">BU23DRAFT_478820</name>
</gene>
<dbReference type="PANTHER" id="PTHR44845">
    <property type="entry name" value="CARRIER DOMAIN-CONTAINING PROTEIN"/>
    <property type="match status" value="1"/>
</dbReference>
<dbReference type="Pfam" id="PF07993">
    <property type="entry name" value="NAD_binding_4"/>
    <property type="match status" value="1"/>
</dbReference>
<dbReference type="Proteomes" id="UP000800036">
    <property type="component" value="Unassembled WGS sequence"/>
</dbReference>
<dbReference type="OrthoDB" id="429813at2759"/>
<dbReference type="SUPFAM" id="SSF52540">
    <property type="entry name" value="P-loop containing nucleoside triphosphate hydrolases"/>
    <property type="match status" value="1"/>
</dbReference>
<evidence type="ECO:0000256" key="1">
    <source>
        <dbReference type="ARBA" id="ARBA00022450"/>
    </source>
</evidence>
<protein>
    <submittedName>
        <fullName evidence="5">NRPS-like enzyme</fullName>
    </submittedName>
</protein>
<dbReference type="InterPro" id="IPR006162">
    <property type="entry name" value="Ppantetheine_attach_site"/>
</dbReference>
<dbReference type="AlphaFoldDB" id="A0A6A5UW40"/>
<dbReference type="SMART" id="SM00823">
    <property type="entry name" value="PKS_PP"/>
    <property type="match status" value="1"/>
</dbReference>
<dbReference type="PANTHER" id="PTHR44845:SF1">
    <property type="entry name" value="L-2-AMINOADIPATE REDUCTASE"/>
    <property type="match status" value="1"/>
</dbReference>
<dbReference type="PROSITE" id="PS00012">
    <property type="entry name" value="PHOSPHOPANTETHEINE"/>
    <property type="match status" value="1"/>
</dbReference>
<dbReference type="PROSITE" id="PS50075">
    <property type="entry name" value="CARRIER"/>
    <property type="match status" value="1"/>
</dbReference>